<comment type="caution">
    <text evidence="1">The sequence shown here is derived from an EMBL/GenBank/DDBJ whole genome shotgun (WGS) entry which is preliminary data.</text>
</comment>
<name>A0AAV4TTW9_CAEEX</name>
<gene>
    <name evidence="1" type="ORF">CEXT_654451</name>
</gene>
<dbReference type="Proteomes" id="UP001054945">
    <property type="component" value="Unassembled WGS sequence"/>
</dbReference>
<organism evidence="1 2">
    <name type="scientific">Caerostris extrusa</name>
    <name type="common">Bark spider</name>
    <name type="synonym">Caerostris bankana</name>
    <dbReference type="NCBI Taxonomy" id="172846"/>
    <lineage>
        <taxon>Eukaryota</taxon>
        <taxon>Metazoa</taxon>
        <taxon>Ecdysozoa</taxon>
        <taxon>Arthropoda</taxon>
        <taxon>Chelicerata</taxon>
        <taxon>Arachnida</taxon>
        <taxon>Araneae</taxon>
        <taxon>Araneomorphae</taxon>
        <taxon>Entelegynae</taxon>
        <taxon>Araneoidea</taxon>
        <taxon>Araneidae</taxon>
        <taxon>Caerostris</taxon>
    </lineage>
</organism>
<keyword evidence="2" id="KW-1185">Reference proteome</keyword>
<reference evidence="1 2" key="1">
    <citation type="submission" date="2021-06" db="EMBL/GenBank/DDBJ databases">
        <title>Caerostris extrusa draft genome.</title>
        <authorList>
            <person name="Kono N."/>
            <person name="Arakawa K."/>
        </authorList>
    </citation>
    <scope>NUCLEOTIDE SEQUENCE [LARGE SCALE GENOMIC DNA]</scope>
</reference>
<evidence type="ECO:0000313" key="1">
    <source>
        <dbReference type="EMBL" id="GIY49319.1"/>
    </source>
</evidence>
<accession>A0AAV4TTW9</accession>
<proteinExistence type="predicted"/>
<dbReference type="AlphaFoldDB" id="A0AAV4TTW9"/>
<protein>
    <submittedName>
        <fullName evidence="1">Uncharacterized protein</fullName>
    </submittedName>
</protein>
<evidence type="ECO:0000313" key="2">
    <source>
        <dbReference type="Proteomes" id="UP001054945"/>
    </source>
</evidence>
<sequence>MVTLEKFFKDVLMIILLFDTRNKTCSETVEKNNSKEELVIGDKFYEMSVMQRDIFRTFILSPPLLRRISSRVSESLKRILKLHPPKRIGDLLLFPSRHWTLKFISL</sequence>
<dbReference type="EMBL" id="BPLR01011820">
    <property type="protein sequence ID" value="GIY49319.1"/>
    <property type="molecule type" value="Genomic_DNA"/>
</dbReference>